<feature type="region of interest" description="Disordered" evidence="1">
    <location>
        <begin position="32"/>
        <end position="60"/>
    </location>
</feature>
<keyword evidence="2" id="KW-0732">Signal</keyword>
<keyword evidence="4" id="KW-1185">Reference proteome</keyword>
<dbReference type="EMBL" id="GG693889">
    <property type="protein sequence ID" value="EES51482.1"/>
    <property type="molecule type" value="Genomic_DNA"/>
</dbReference>
<dbReference type="AlphaFoldDB" id="C6I108"/>
<name>C6I108_9BACT</name>
<evidence type="ECO:0000256" key="1">
    <source>
        <dbReference type="SAM" id="MobiDB-lite"/>
    </source>
</evidence>
<feature type="signal peptide" evidence="2">
    <location>
        <begin position="1"/>
        <end position="24"/>
    </location>
</feature>
<accession>C6I108</accession>
<evidence type="ECO:0008006" key="5">
    <source>
        <dbReference type="Google" id="ProtNLM"/>
    </source>
</evidence>
<dbReference type="Proteomes" id="UP000009374">
    <property type="component" value="Unassembled WGS sequence"/>
</dbReference>
<feature type="chain" id="PRO_5002965589" description="Type IV pilus biogenesis protein PilP" evidence="2">
    <location>
        <begin position="25"/>
        <end position="158"/>
    </location>
</feature>
<sequence>MRPERLIGLLALSATVFFPGVAAAANLLPPPPAPSSLLDDKATTSPSPKPPSRDHQGSLGEYFRLEAQKKLLKTEAANAALKKEISAKDPLRLEEGGAGPSVAVAVGMGRKRRAVLVWPNGRRMEVSLGENLPWGRVSRIDGTGVRIGSHLYLYSGRR</sequence>
<gene>
    <name evidence="3" type="ORF">UBAL3_96120027</name>
</gene>
<proteinExistence type="predicted"/>
<evidence type="ECO:0000313" key="4">
    <source>
        <dbReference type="Proteomes" id="UP000009374"/>
    </source>
</evidence>
<protein>
    <recommendedName>
        <fullName evidence="5">Type IV pilus biogenesis protein PilP</fullName>
    </recommendedName>
</protein>
<evidence type="ECO:0000256" key="2">
    <source>
        <dbReference type="SAM" id="SignalP"/>
    </source>
</evidence>
<evidence type="ECO:0000313" key="3">
    <source>
        <dbReference type="EMBL" id="EES51482.1"/>
    </source>
</evidence>
<reference evidence="3 4" key="1">
    <citation type="journal article" date="2009" name="Appl. Environ. Microbiol.">
        <title>Community genomic and proteomic analyses of chemoautotrophic iron-oxidizing "Leptospirillum rubarum" (Group II) and "Leptospirillum ferrodiazotrophum" (Group III) bacteria in acid mine drainage biofilms.</title>
        <authorList>
            <person name="Goltsman D.S."/>
            <person name="Denef V.J."/>
            <person name="Singer S.W."/>
            <person name="VerBerkmoes N.C."/>
            <person name="Lefsrud M."/>
            <person name="Mueller R.S."/>
            <person name="Dick G.J."/>
            <person name="Sun C.L."/>
            <person name="Wheeler K.E."/>
            <person name="Zemla A."/>
            <person name="Baker B.J."/>
            <person name="Hauser L."/>
            <person name="Land M."/>
            <person name="Shah M.B."/>
            <person name="Thelen M.P."/>
            <person name="Hettich R.L."/>
            <person name="Banfield J.F."/>
        </authorList>
    </citation>
    <scope>NUCLEOTIDE SEQUENCE [LARGE SCALE GENOMIC DNA]</scope>
</reference>
<organism evidence="3 4">
    <name type="scientific">Leptospirillum ferrodiazotrophum</name>
    <dbReference type="NCBI Taxonomy" id="412449"/>
    <lineage>
        <taxon>Bacteria</taxon>
        <taxon>Pseudomonadati</taxon>
        <taxon>Nitrospirota</taxon>
        <taxon>Nitrospiria</taxon>
        <taxon>Nitrospirales</taxon>
        <taxon>Nitrospiraceae</taxon>
        <taxon>Leptospirillum</taxon>
    </lineage>
</organism>